<accession>A0AAE0XE20</accession>
<organism evidence="1 2">
    <name type="scientific">Elysia crispata</name>
    <name type="common">lettuce slug</name>
    <dbReference type="NCBI Taxonomy" id="231223"/>
    <lineage>
        <taxon>Eukaryota</taxon>
        <taxon>Metazoa</taxon>
        <taxon>Spiralia</taxon>
        <taxon>Lophotrochozoa</taxon>
        <taxon>Mollusca</taxon>
        <taxon>Gastropoda</taxon>
        <taxon>Heterobranchia</taxon>
        <taxon>Euthyneura</taxon>
        <taxon>Panpulmonata</taxon>
        <taxon>Sacoglossa</taxon>
        <taxon>Placobranchoidea</taxon>
        <taxon>Plakobranchidae</taxon>
        <taxon>Elysia</taxon>
    </lineage>
</organism>
<keyword evidence="2" id="KW-1185">Reference proteome</keyword>
<dbReference type="EMBL" id="JAWDGP010008105">
    <property type="protein sequence ID" value="KAK3691020.1"/>
    <property type="molecule type" value="Genomic_DNA"/>
</dbReference>
<sequence>MFLPASELAYAGFNSWAMILISSSYGLASNNVTTTSSQVSLFMIMRSQQLGRRWECVQVAGHVERHNQLRRRWECEQVAGHVESSTTWETMGIDTINLGDDGSVSKLLDMHYESIDCANICKEMRLWAGDCLRLVGHV</sequence>
<protein>
    <submittedName>
        <fullName evidence="1">Uncharacterized protein</fullName>
    </submittedName>
</protein>
<proteinExistence type="predicted"/>
<comment type="caution">
    <text evidence="1">The sequence shown here is derived from an EMBL/GenBank/DDBJ whole genome shotgun (WGS) entry which is preliminary data.</text>
</comment>
<evidence type="ECO:0000313" key="2">
    <source>
        <dbReference type="Proteomes" id="UP001283361"/>
    </source>
</evidence>
<dbReference type="AlphaFoldDB" id="A0AAE0XE20"/>
<name>A0AAE0XE20_9GAST</name>
<reference evidence="1" key="1">
    <citation type="journal article" date="2023" name="G3 (Bethesda)">
        <title>A reference genome for the long-term kleptoplast-retaining sea slug Elysia crispata morphotype clarki.</title>
        <authorList>
            <person name="Eastman K.E."/>
            <person name="Pendleton A.L."/>
            <person name="Shaikh M.A."/>
            <person name="Suttiyut T."/>
            <person name="Ogas R."/>
            <person name="Tomko P."/>
            <person name="Gavelis G."/>
            <person name="Widhalm J.R."/>
            <person name="Wisecaver J.H."/>
        </authorList>
    </citation>
    <scope>NUCLEOTIDE SEQUENCE</scope>
    <source>
        <strain evidence="1">ECLA1</strain>
    </source>
</reference>
<evidence type="ECO:0000313" key="1">
    <source>
        <dbReference type="EMBL" id="KAK3691020.1"/>
    </source>
</evidence>
<dbReference type="Proteomes" id="UP001283361">
    <property type="component" value="Unassembled WGS sequence"/>
</dbReference>
<gene>
    <name evidence="1" type="ORF">RRG08_049327</name>
</gene>